<dbReference type="GO" id="GO:0004553">
    <property type="term" value="F:hydrolase activity, hydrolyzing O-glycosyl compounds"/>
    <property type="evidence" value="ECO:0007669"/>
    <property type="project" value="InterPro"/>
</dbReference>
<dbReference type="Pfam" id="PF26113">
    <property type="entry name" value="GH16_XgeA"/>
    <property type="match status" value="1"/>
</dbReference>
<accession>A0AAD6VUZ2</accession>
<dbReference type="GO" id="GO:0009251">
    <property type="term" value="P:glucan catabolic process"/>
    <property type="evidence" value="ECO:0007669"/>
    <property type="project" value="TreeGrafter"/>
</dbReference>
<evidence type="ECO:0000313" key="2">
    <source>
        <dbReference type="EMBL" id="KAJ7217226.1"/>
    </source>
</evidence>
<keyword evidence="2" id="KW-0378">Hydrolase</keyword>
<evidence type="ECO:0000313" key="3">
    <source>
        <dbReference type="Proteomes" id="UP001219525"/>
    </source>
</evidence>
<dbReference type="PANTHER" id="PTHR10963">
    <property type="entry name" value="GLYCOSYL HYDROLASE-RELATED"/>
    <property type="match status" value="1"/>
</dbReference>
<gene>
    <name evidence="2" type="ORF">GGX14DRAFT_533757</name>
</gene>
<dbReference type="InterPro" id="IPR050546">
    <property type="entry name" value="Glycosyl_Hydrlase_16"/>
</dbReference>
<comment type="caution">
    <text evidence="2">The sequence shown here is derived from an EMBL/GenBank/DDBJ whole genome shotgun (WGS) entry which is preliminary data.</text>
</comment>
<dbReference type="Proteomes" id="UP001219525">
    <property type="component" value="Unassembled WGS sequence"/>
</dbReference>
<dbReference type="AlphaFoldDB" id="A0AAD6VUZ2"/>
<dbReference type="Gene3D" id="2.60.120.200">
    <property type="match status" value="1"/>
</dbReference>
<name>A0AAD6VUZ2_9AGAR</name>
<sequence length="308" mass="32860">MSFRPMSSRQAATNKTWTQVDMYQGQSFLDQWQFFTDPDPTHGLVNYTNKADAVSKKLAIVNGTTLTLAVDDFTPLSAGQYRDSVRISSTKTYNSGLFIADFAAMPASCGVWPAWWSVGPNWPAGGEIDVLEGVDITSTNKMTLHTNDGCTMDAAPQLGTVDSTNCLSGVNGDNTGCGVTDPDPTSFGKGFNDAQGGVFAHEWLPASGVRIWHFARDKIPADITSGKPDPDSWGTPAGAFPAGPNCDFSQHFTEHVLTIDTTICGDWAGNDAASLTSSGCSATCADLVADPTNFVAAKWLINYIAVYN</sequence>
<dbReference type="InterPro" id="IPR000757">
    <property type="entry name" value="Beta-glucanase-like"/>
</dbReference>
<dbReference type="PANTHER" id="PTHR10963:SF24">
    <property type="entry name" value="GLYCOSIDASE C21B10.07-RELATED"/>
    <property type="match status" value="1"/>
</dbReference>
<evidence type="ECO:0000259" key="1">
    <source>
        <dbReference type="PROSITE" id="PS51762"/>
    </source>
</evidence>
<reference evidence="2" key="1">
    <citation type="submission" date="2023-03" db="EMBL/GenBank/DDBJ databases">
        <title>Massive genome expansion in bonnet fungi (Mycena s.s.) driven by repeated elements and novel gene families across ecological guilds.</title>
        <authorList>
            <consortium name="Lawrence Berkeley National Laboratory"/>
            <person name="Harder C.B."/>
            <person name="Miyauchi S."/>
            <person name="Viragh M."/>
            <person name="Kuo A."/>
            <person name="Thoen E."/>
            <person name="Andreopoulos B."/>
            <person name="Lu D."/>
            <person name="Skrede I."/>
            <person name="Drula E."/>
            <person name="Henrissat B."/>
            <person name="Morin E."/>
            <person name="Kohler A."/>
            <person name="Barry K."/>
            <person name="LaButti K."/>
            <person name="Morin E."/>
            <person name="Salamov A."/>
            <person name="Lipzen A."/>
            <person name="Mereny Z."/>
            <person name="Hegedus B."/>
            <person name="Baldrian P."/>
            <person name="Stursova M."/>
            <person name="Weitz H."/>
            <person name="Taylor A."/>
            <person name="Grigoriev I.V."/>
            <person name="Nagy L.G."/>
            <person name="Martin F."/>
            <person name="Kauserud H."/>
        </authorList>
    </citation>
    <scope>NUCLEOTIDE SEQUENCE</scope>
    <source>
        <strain evidence="2">9144</strain>
    </source>
</reference>
<dbReference type="EMBL" id="JARJCW010000014">
    <property type="protein sequence ID" value="KAJ7217226.1"/>
    <property type="molecule type" value="Genomic_DNA"/>
</dbReference>
<keyword evidence="3" id="KW-1185">Reference proteome</keyword>
<protein>
    <submittedName>
        <fullName evidence="2">Glycoside hydrolase family 16 protein</fullName>
    </submittedName>
</protein>
<organism evidence="2 3">
    <name type="scientific">Mycena pura</name>
    <dbReference type="NCBI Taxonomy" id="153505"/>
    <lineage>
        <taxon>Eukaryota</taxon>
        <taxon>Fungi</taxon>
        <taxon>Dikarya</taxon>
        <taxon>Basidiomycota</taxon>
        <taxon>Agaricomycotina</taxon>
        <taxon>Agaricomycetes</taxon>
        <taxon>Agaricomycetidae</taxon>
        <taxon>Agaricales</taxon>
        <taxon>Marasmiineae</taxon>
        <taxon>Mycenaceae</taxon>
        <taxon>Mycena</taxon>
    </lineage>
</organism>
<dbReference type="CDD" id="cd02181">
    <property type="entry name" value="GH16_fungal_Lam16A_glucanase"/>
    <property type="match status" value="1"/>
</dbReference>
<feature type="domain" description="GH16" evidence="1">
    <location>
        <begin position="30"/>
        <end position="276"/>
    </location>
</feature>
<proteinExistence type="predicted"/>
<dbReference type="PROSITE" id="PS51762">
    <property type="entry name" value="GH16_2"/>
    <property type="match status" value="1"/>
</dbReference>
<dbReference type="InterPro" id="IPR013320">
    <property type="entry name" value="ConA-like_dom_sf"/>
</dbReference>
<dbReference type="SUPFAM" id="SSF49899">
    <property type="entry name" value="Concanavalin A-like lectins/glucanases"/>
    <property type="match status" value="1"/>
</dbReference>